<accession>A0ABR2IBD1</accession>
<reference evidence="5 6" key="1">
    <citation type="journal article" date="2024" name="IMA Fungus">
        <title>Apiospora arundinis, a panoply of carbohydrate-active enzymes and secondary metabolites.</title>
        <authorList>
            <person name="Sorensen T."/>
            <person name="Petersen C."/>
            <person name="Muurmann A.T."/>
            <person name="Christiansen J.V."/>
            <person name="Brundto M.L."/>
            <person name="Overgaard C.K."/>
            <person name="Boysen A.T."/>
            <person name="Wollenberg R.D."/>
            <person name="Larsen T.O."/>
            <person name="Sorensen J.L."/>
            <person name="Nielsen K.L."/>
            <person name="Sondergaard T.E."/>
        </authorList>
    </citation>
    <scope>NUCLEOTIDE SEQUENCE [LARGE SCALE GENOMIC DNA]</scope>
    <source>
        <strain evidence="5 6">AAU 773</strain>
    </source>
</reference>
<keyword evidence="6" id="KW-1185">Reference proteome</keyword>
<keyword evidence="4" id="KW-0378">Hydrolase</keyword>
<dbReference type="Proteomes" id="UP001390339">
    <property type="component" value="Unassembled WGS sequence"/>
</dbReference>
<comment type="subcellular location">
    <subcellularLocation>
        <location evidence="1">Lipid droplet</location>
    </subcellularLocation>
</comment>
<name>A0ABR2IBD1_9PEZI</name>
<organism evidence="5 6">
    <name type="scientific">Apiospora arundinis</name>
    <dbReference type="NCBI Taxonomy" id="335852"/>
    <lineage>
        <taxon>Eukaryota</taxon>
        <taxon>Fungi</taxon>
        <taxon>Dikarya</taxon>
        <taxon>Ascomycota</taxon>
        <taxon>Pezizomycotina</taxon>
        <taxon>Sordariomycetes</taxon>
        <taxon>Xylariomycetidae</taxon>
        <taxon>Amphisphaeriales</taxon>
        <taxon>Apiosporaceae</taxon>
        <taxon>Apiospora</taxon>
    </lineage>
</organism>
<evidence type="ECO:0000256" key="2">
    <source>
        <dbReference type="ARBA" id="ARBA00008300"/>
    </source>
</evidence>
<dbReference type="InterPro" id="IPR029058">
    <property type="entry name" value="AB_hydrolase_fold"/>
</dbReference>
<sequence length="362" mass="40900">MAIHSISFPAGQESGSTAASNHRNVLIFMITGNPGLIDYYEPFLSALRTLLDSSAASKGTRFHIYGQDLAGFNDADHEPFSAANPPHDVAYQVNYLFKTLSEFRIQDEDSPKKGQPFDEVILVGHSVGTYLILQLFHKLLRAPETAPHLRLKTGILLFPTIEHIRHSPSGQRMELLRKAGPMLESNAHLLAWAFLRLWPYAALLWVITTVLGQPPAAAEVTARWLKSRDGVWQALHMGLDEMRVIGEDQWDEELWEIEREDRAQILKEKKQQQQIAAAGGEEKAASNNGSGSLPPKFFFFFGKDDHWVANHFRDAFIERRQKQAERTRLMVDEGNLPHAFCIHHSEVVAEKVASWINELYAS</sequence>
<dbReference type="PANTHER" id="PTHR13390:SF0">
    <property type="entry name" value="LIPID DROPLET-ASSOCIATED HYDROLASE"/>
    <property type="match status" value="1"/>
</dbReference>
<dbReference type="Gene3D" id="3.40.50.1820">
    <property type="entry name" value="alpha/beta hydrolase"/>
    <property type="match status" value="1"/>
</dbReference>
<evidence type="ECO:0000256" key="3">
    <source>
        <dbReference type="ARBA" id="ARBA00022677"/>
    </source>
</evidence>
<evidence type="ECO:0000313" key="6">
    <source>
        <dbReference type="Proteomes" id="UP001390339"/>
    </source>
</evidence>
<keyword evidence="3" id="KW-0551">Lipid droplet</keyword>
<gene>
    <name evidence="5" type="ORF">PGQ11_010742</name>
</gene>
<dbReference type="Pfam" id="PF10230">
    <property type="entry name" value="LIDHydrolase"/>
    <property type="match status" value="1"/>
</dbReference>
<dbReference type="EMBL" id="JAPCWZ010000006">
    <property type="protein sequence ID" value="KAK8860008.1"/>
    <property type="molecule type" value="Genomic_DNA"/>
</dbReference>
<evidence type="ECO:0000313" key="5">
    <source>
        <dbReference type="EMBL" id="KAK8860008.1"/>
    </source>
</evidence>
<protein>
    <submittedName>
        <fullName evidence="5">DUF2305 domain protein</fullName>
    </submittedName>
</protein>
<dbReference type="InterPro" id="IPR019363">
    <property type="entry name" value="LDAH"/>
</dbReference>
<dbReference type="PANTHER" id="PTHR13390">
    <property type="entry name" value="LIPASE"/>
    <property type="match status" value="1"/>
</dbReference>
<evidence type="ECO:0000256" key="4">
    <source>
        <dbReference type="ARBA" id="ARBA00022801"/>
    </source>
</evidence>
<dbReference type="SUPFAM" id="SSF53474">
    <property type="entry name" value="alpha/beta-Hydrolases"/>
    <property type="match status" value="1"/>
</dbReference>
<comment type="similarity">
    <text evidence="2">Belongs to the AB hydrolase superfamily. LDAH family.</text>
</comment>
<evidence type="ECO:0000256" key="1">
    <source>
        <dbReference type="ARBA" id="ARBA00004502"/>
    </source>
</evidence>
<proteinExistence type="inferred from homology"/>
<comment type="caution">
    <text evidence="5">The sequence shown here is derived from an EMBL/GenBank/DDBJ whole genome shotgun (WGS) entry which is preliminary data.</text>
</comment>